<evidence type="ECO:0000313" key="4">
    <source>
        <dbReference type="Proteomes" id="UP000008721"/>
    </source>
</evidence>
<dbReference type="KEGG" id="sku:Sulku_0442"/>
<keyword evidence="4" id="KW-1185">Reference proteome</keyword>
<accession>E4TZM1</accession>
<dbReference type="RefSeq" id="WP_013459306.1">
    <property type="nucleotide sequence ID" value="NC_014762.1"/>
</dbReference>
<dbReference type="STRING" id="709032.Sulku_0442"/>
<sequence>MERWVGLLSNKKVIASVFLVIMAILGIVLWQLEKKVTSQTLERLSDQLSLAINNQLEKERSSALRYALILSQNTALSDALERDDEDKGFKILSEGMESIKVHTDSLIRSQVITSDYVIFARSWDNSYAGMPLEFHRPDLLYFQNHKNPRSAIEVGRKLGVKATVPVYRDDKMLGFVEVVSFFESTQEYFDRLGIDMYVLMDVRFYDTAVFMQENPTIAKEYILANPKYTQSDLKLLNGIDFKTLKHTHVVFSGGRYLFFEPMKNGEGETIGAFVFSLSPKQINAYAHSDEEDISFLIHLSRNELYDVMIKKSLDDGLFQSVYDKELLYLKDTVAPEDRELFVQEAHERLDAYSKEELIGIMLNYKVTKEIKGEIR</sequence>
<reference evidence="3 4" key="1">
    <citation type="journal article" date="2012" name="Stand. Genomic Sci.">
        <title>Complete genome sequence of the sulfur compounds oxidizing chemolithoautotroph Sulfuricurvum kujiense type strain (YK-1(T)).</title>
        <authorList>
            <person name="Han C."/>
            <person name="Kotsyurbenko O."/>
            <person name="Chertkov O."/>
            <person name="Held B."/>
            <person name="Lapidus A."/>
            <person name="Nolan M."/>
            <person name="Lucas S."/>
            <person name="Hammon N."/>
            <person name="Deshpande S."/>
            <person name="Cheng J.F."/>
            <person name="Tapia R."/>
            <person name="Goodwin L.A."/>
            <person name="Pitluck S."/>
            <person name="Liolios K."/>
            <person name="Pagani I."/>
            <person name="Ivanova N."/>
            <person name="Mavromatis K."/>
            <person name="Mikhailova N."/>
            <person name="Pati A."/>
            <person name="Chen A."/>
            <person name="Palaniappan K."/>
            <person name="Land M."/>
            <person name="Hauser L."/>
            <person name="Chang Y.J."/>
            <person name="Jeffries C.D."/>
            <person name="Brambilla E.M."/>
            <person name="Rohde M."/>
            <person name="Spring S."/>
            <person name="Sikorski J."/>
            <person name="Goker M."/>
            <person name="Woyke T."/>
            <person name="Bristow J."/>
            <person name="Eisen J.A."/>
            <person name="Markowitz V."/>
            <person name="Hugenholtz P."/>
            <person name="Kyrpides N.C."/>
            <person name="Klenk H.P."/>
            <person name="Detter J.C."/>
        </authorList>
    </citation>
    <scope>NUCLEOTIDE SEQUENCE [LARGE SCALE GENOMIC DNA]</scope>
    <source>
        <strain evidence="4">ATCC BAA-921 / DSM 16994 / JCM 11577 / YK-1</strain>
    </source>
</reference>
<organism evidence="3 4">
    <name type="scientific">Sulfuricurvum kujiense (strain ATCC BAA-921 / DSM 16994 / JCM 11577 / YK-1)</name>
    <dbReference type="NCBI Taxonomy" id="709032"/>
    <lineage>
        <taxon>Bacteria</taxon>
        <taxon>Pseudomonadati</taxon>
        <taxon>Campylobacterota</taxon>
        <taxon>Epsilonproteobacteria</taxon>
        <taxon>Campylobacterales</taxon>
        <taxon>Sulfurimonadaceae</taxon>
        <taxon>Sulfuricurvum</taxon>
    </lineage>
</organism>
<dbReference type="HOGENOM" id="CLU_064952_0_0_7"/>
<gene>
    <name evidence="3" type="ordered locus">Sulku_0442</name>
</gene>
<dbReference type="AlphaFoldDB" id="E4TZM1"/>
<dbReference type="Proteomes" id="UP000008721">
    <property type="component" value="Chromosome"/>
</dbReference>
<dbReference type="eggNOG" id="COG0840">
    <property type="taxonomic scope" value="Bacteria"/>
</dbReference>
<dbReference type="Pfam" id="PF14827">
    <property type="entry name" value="dCache_3"/>
    <property type="match status" value="1"/>
</dbReference>
<keyword evidence="1" id="KW-0472">Membrane</keyword>
<keyword evidence="1" id="KW-1133">Transmembrane helix</keyword>
<dbReference type="InterPro" id="IPR029150">
    <property type="entry name" value="dCache_3"/>
</dbReference>
<proteinExistence type="predicted"/>
<evidence type="ECO:0000313" key="3">
    <source>
        <dbReference type="EMBL" id="ADR33109.1"/>
    </source>
</evidence>
<feature type="transmembrane region" description="Helical" evidence="1">
    <location>
        <begin position="12"/>
        <end position="32"/>
    </location>
</feature>
<dbReference type="OrthoDB" id="5338538at2"/>
<name>E4TZM1_SULKY</name>
<evidence type="ECO:0000259" key="2">
    <source>
        <dbReference type="Pfam" id="PF14827"/>
    </source>
</evidence>
<feature type="domain" description="Double Cache" evidence="2">
    <location>
        <begin position="43"/>
        <end position="278"/>
    </location>
</feature>
<protein>
    <recommendedName>
        <fullName evidence="2">Double Cache domain-containing protein</fullName>
    </recommendedName>
</protein>
<evidence type="ECO:0000256" key="1">
    <source>
        <dbReference type="SAM" id="Phobius"/>
    </source>
</evidence>
<keyword evidence="1" id="KW-0812">Transmembrane</keyword>
<dbReference type="EMBL" id="CP002355">
    <property type="protein sequence ID" value="ADR33109.1"/>
    <property type="molecule type" value="Genomic_DNA"/>
</dbReference>